<sequence length="1804" mass="183375">MVMMRSFLDRVLRLRAMVRLRAGLMLLACVLASLAATQPARAQFLAGQLENLLSTEDRQVKIEGLSGALSGNVRIETVTVADRDGVWLTARDLALDWSPLALIRKNVQIQNLSAASITLARLPRASTQTEDTSSGGFSLPDITADVKRIAINEFILDQAVAGVAARLSAEGALTLAADPTQLDAQLAIRRLDQGGEINLKLGFQPNANRLELNVAASEPAGGLVANLLKLPGAPPVNLTIQGSGPFDNFSASGALDLGSERAATLNAATQNSAEGRRVTAELTALTKPFVSEAYLGSVGDNLSLNANVFLRSDGVIRIDSGRLQSGPLDLTAAGTLDRSGSTNDLTVALRTGSGDPIPLAFGSQGSRTALEITSLDAKLTGAFASAGLDVAAKARTAGFEAYVLNEVEATARSPGFDLNNLVGPVTLNAKARNATVSGTSTSQVALTASRVLEGPIALDADGALTSDGLTFNRATLTTGAADLTLSGQAALNFSTFLLNIQSSFQTVALSPEAVPYVGQRVAINGQARRAADGSLGVSDLVVDGDALEISGSASLTGETLAAAITGRLDQTAIANSALKGKANFTLNAAGTLSAPQVNLTASAQELEVAGRRLETLDARIAGTFAPDAPNGTIAINGTYNGAPLALTADLASEGDVRSLRNLLLRQGRNSVSGTLALDSGNRPSGNLALDIPDASTLLALAGQSGSGDLKGSLAFAIGNGGTPVADVDLTSGGVTLGQNQLRNARIDLRVQNFLQAPLASGTVRAERLEAGGQRIQRLDAALETVNSATAINASAALNDVPTRLSGDVAFTDAGTVVQLRTLTADIPNARLSLVEPATVTLGSVRTTLGTLRFDVGSGSLTASGSLADRLDLNLALERLPLAVANPFVQGLDASGTLTGTVRAGGLASAPDLDFDLRAADVRTSQTRAAKLDSVDAALAGQYRDGTATLRTARVDLGQGSIAATGTVGQSLSLDLNLTDIPVALANGFVSGLDAEGLLNGTAKATGSLQNPAVTFDIAGSGISAAEVRRAGVQPLSLDVSGTYRAATVRLDTARVDVGTGRLEATGSVGRDLNLQVEIVDLPAALANGVRPGLGASGTLNGTATATGSISNPNAQFALTGRDLTAAPLRQSGLRPVALDVAGTYADGTARFERARVNVGDGSLDLSGTLGRQLDLSVTLDRLPLALANAVREDLGARGTLSGTARATGSLSAPSAEFDLRAENVSVAQTRQAGAPEIDAVAAGTFANGSATLRTARIDLGSGSLTATGTVGERLDLDVALNNIPASIASAAAPDLGPQGTLNGRVRAGGTIAAPDVQYDLSLADFSVQPTRDAGVGALAIAANGRFADNQVTLNSTLSGSGLQFAANGSVNVAGTPSFDLRLDGTAPLSLANRILAENGRSVNGTARINASVTGTAANPNVVGTVSTAGASFVDTGANLAVNNINATVVLNGQTATLQGVTAQLGGGGTVAVSGTIGLGSGFPADLAIRVQDGRYSDGELVTIRLNAGLTLTGPLTGAAVLAGTINASEIAILVPDNLPTSISRIDLERRNTPPAVLKQLREINPNSGSSGTSGSGGISLNITLNAPNRVYVRGRGLDLELGGTIRITGPVSNLSIDGGFDLRRGRFQLLSRRLNFERATLTFDGNLVPTLDLLASSDTGEATVYVAITGPAASPSFSFTSSPALPQDEVLARLIFGQGTSDLSPVQIAQLASAAAQLAGVGGSTGLLDNLRSQLGVDDLDIRTTADGQAAVGVGRYLNENTYVGVDSTGRVSIDLDLGANVKARGAVTANGGGEVGIFYEKEY</sequence>
<reference evidence="7 8" key="1">
    <citation type="journal article" date="2016" name="Front. Microbiol.">
        <title>Genomic Resource of Rice Seed Associated Bacteria.</title>
        <authorList>
            <person name="Midha S."/>
            <person name="Bansal K."/>
            <person name="Sharma S."/>
            <person name="Kumar N."/>
            <person name="Patil P.P."/>
            <person name="Chaudhry V."/>
            <person name="Patil P.B."/>
        </authorList>
    </citation>
    <scope>NUCLEOTIDE SEQUENCE [LARGE SCALE GENOMIC DNA]</scope>
    <source>
        <strain evidence="7 8">NS226</strain>
    </source>
</reference>
<dbReference type="PATRIC" id="fig|401562.3.peg.1367"/>
<gene>
    <name evidence="7" type="ORF">NS226_00670</name>
</gene>
<dbReference type="OrthoDB" id="7784409at2"/>
<evidence type="ECO:0000259" key="6">
    <source>
        <dbReference type="Pfam" id="PF04357"/>
    </source>
</evidence>
<evidence type="ECO:0000256" key="5">
    <source>
        <dbReference type="SAM" id="SignalP"/>
    </source>
</evidence>
<dbReference type="STRING" id="401562.NS365_17355"/>
<dbReference type="GO" id="GO:0097347">
    <property type="term" value="C:TAM protein secretion complex"/>
    <property type="evidence" value="ECO:0007669"/>
    <property type="project" value="TreeGrafter"/>
</dbReference>
<dbReference type="Proteomes" id="UP000078272">
    <property type="component" value="Unassembled WGS sequence"/>
</dbReference>
<name>A0A175REG1_9HYPH</name>
<comment type="caution">
    <text evidence="7">The sequence shown here is derived from an EMBL/GenBank/DDBJ whole genome shotgun (WGS) entry which is preliminary data.</text>
</comment>
<dbReference type="Pfam" id="PF04357">
    <property type="entry name" value="TamB"/>
    <property type="match status" value="1"/>
</dbReference>
<feature type="domain" description="Translocation and assembly module TamB C-terminal" evidence="6">
    <location>
        <begin position="1459"/>
        <end position="1804"/>
    </location>
</feature>
<dbReference type="InterPro" id="IPR007452">
    <property type="entry name" value="TamB_C"/>
</dbReference>
<accession>A0A175REG1</accession>
<evidence type="ECO:0000256" key="3">
    <source>
        <dbReference type="ARBA" id="ARBA00022989"/>
    </source>
</evidence>
<dbReference type="GO" id="GO:0009306">
    <property type="term" value="P:protein secretion"/>
    <property type="evidence" value="ECO:0007669"/>
    <property type="project" value="InterPro"/>
</dbReference>
<feature type="chain" id="PRO_5008041920" description="Translocation and assembly module TamB C-terminal domain-containing protein" evidence="5">
    <location>
        <begin position="36"/>
        <end position="1804"/>
    </location>
</feature>
<evidence type="ECO:0000313" key="7">
    <source>
        <dbReference type="EMBL" id="KTQ98563.1"/>
    </source>
</evidence>
<keyword evidence="5" id="KW-0732">Signal</keyword>
<evidence type="ECO:0000256" key="1">
    <source>
        <dbReference type="ARBA" id="ARBA00004167"/>
    </source>
</evidence>
<evidence type="ECO:0000313" key="8">
    <source>
        <dbReference type="Proteomes" id="UP000078272"/>
    </source>
</evidence>
<comment type="subcellular location">
    <subcellularLocation>
        <location evidence="1">Membrane</location>
        <topology evidence="1">Single-pass membrane protein</topology>
    </subcellularLocation>
</comment>
<keyword evidence="3" id="KW-1133">Transmembrane helix</keyword>
<dbReference type="RefSeq" id="WP_058633346.1">
    <property type="nucleotide sequence ID" value="NZ_LDPZ01000002.1"/>
</dbReference>
<keyword evidence="4" id="KW-0472">Membrane</keyword>
<proteinExistence type="predicted"/>
<organism evidence="7 8">
    <name type="scientific">Aureimonas ureilytica</name>
    <dbReference type="NCBI Taxonomy" id="401562"/>
    <lineage>
        <taxon>Bacteria</taxon>
        <taxon>Pseudomonadati</taxon>
        <taxon>Pseudomonadota</taxon>
        <taxon>Alphaproteobacteria</taxon>
        <taxon>Hyphomicrobiales</taxon>
        <taxon>Aurantimonadaceae</taxon>
        <taxon>Aureimonas</taxon>
    </lineage>
</organism>
<dbReference type="PANTHER" id="PTHR36985:SF1">
    <property type="entry name" value="TRANSLOCATION AND ASSEMBLY MODULE SUBUNIT TAMB"/>
    <property type="match status" value="1"/>
</dbReference>
<dbReference type="PANTHER" id="PTHR36985">
    <property type="entry name" value="TRANSLOCATION AND ASSEMBLY MODULE SUBUNIT TAMB"/>
    <property type="match status" value="1"/>
</dbReference>
<evidence type="ECO:0000256" key="2">
    <source>
        <dbReference type="ARBA" id="ARBA00022692"/>
    </source>
</evidence>
<feature type="signal peptide" evidence="5">
    <location>
        <begin position="1"/>
        <end position="35"/>
    </location>
</feature>
<keyword evidence="2" id="KW-0812">Transmembrane</keyword>
<dbReference type="EMBL" id="LDPZ01000002">
    <property type="protein sequence ID" value="KTQ98563.1"/>
    <property type="molecule type" value="Genomic_DNA"/>
</dbReference>
<protein>
    <recommendedName>
        <fullName evidence="6">Translocation and assembly module TamB C-terminal domain-containing protein</fullName>
    </recommendedName>
</protein>
<evidence type="ECO:0000256" key="4">
    <source>
        <dbReference type="ARBA" id="ARBA00023136"/>
    </source>
</evidence>
<dbReference type="GO" id="GO:0005886">
    <property type="term" value="C:plasma membrane"/>
    <property type="evidence" value="ECO:0007669"/>
    <property type="project" value="InterPro"/>
</dbReference>